<feature type="domain" description="EAL" evidence="2">
    <location>
        <begin position="527"/>
        <end position="781"/>
    </location>
</feature>
<evidence type="ECO:0008006" key="6">
    <source>
        <dbReference type="Google" id="ProtNLM"/>
    </source>
</evidence>
<accession>A0ABQ1EWQ2</accession>
<dbReference type="SMART" id="SM00091">
    <property type="entry name" value="PAS"/>
    <property type="match status" value="1"/>
</dbReference>
<feature type="domain" description="GGDEF" evidence="3">
    <location>
        <begin position="385"/>
        <end position="518"/>
    </location>
</feature>
<evidence type="ECO:0000259" key="3">
    <source>
        <dbReference type="PROSITE" id="PS50887"/>
    </source>
</evidence>
<dbReference type="SUPFAM" id="SSF55073">
    <property type="entry name" value="Nucleotide cyclase"/>
    <property type="match status" value="1"/>
</dbReference>
<protein>
    <recommendedName>
        <fullName evidence="6">EAL domain-containing protein</fullName>
    </recommendedName>
</protein>
<feature type="transmembrane region" description="Helical" evidence="1">
    <location>
        <begin position="38"/>
        <end position="58"/>
    </location>
</feature>
<comment type="caution">
    <text evidence="4">The sequence shown here is derived from an EMBL/GenBank/DDBJ whole genome shotgun (WGS) entry which is preliminary data.</text>
</comment>
<evidence type="ECO:0000313" key="5">
    <source>
        <dbReference type="Proteomes" id="UP000615455"/>
    </source>
</evidence>
<dbReference type="EMBL" id="BMHE01000023">
    <property type="protein sequence ID" value="GFZ90840.1"/>
    <property type="molecule type" value="Genomic_DNA"/>
</dbReference>
<dbReference type="PANTHER" id="PTHR33121">
    <property type="entry name" value="CYCLIC DI-GMP PHOSPHODIESTERASE PDEF"/>
    <property type="match status" value="1"/>
</dbReference>
<proteinExistence type="predicted"/>
<dbReference type="InterPro" id="IPR050706">
    <property type="entry name" value="Cyclic-di-GMP_PDE-like"/>
</dbReference>
<dbReference type="SMART" id="SM00052">
    <property type="entry name" value="EAL"/>
    <property type="match status" value="1"/>
</dbReference>
<dbReference type="SUPFAM" id="SSF55785">
    <property type="entry name" value="PYP-like sensor domain (PAS domain)"/>
    <property type="match status" value="1"/>
</dbReference>
<evidence type="ECO:0000313" key="4">
    <source>
        <dbReference type="EMBL" id="GFZ90840.1"/>
    </source>
</evidence>
<dbReference type="RefSeq" id="WP_189014583.1">
    <property type="nucleotide sequence ID" value="NZ_BMHE01000023.1"/>
</dbReference>
<name>A0ABQ1EWQ2_9BACL</name>
<dbReference type="CDD" id="cd01948">
    <property type="entry name" value="EAL"/>
    <property type="match status" value="1"/>
</dbReference>
<dbReference type="CDD" id="cd01949">
    <property type="entry name" value="GGDEF"/>
    <property type="match status" value="1"/>
</dbReference>
<dbReference type="Gene3D" id="3.20.20.450">
    <property type="entry name" value="EAL domain"/>
    <property type="match status" value="1"/>
</dbReference>
<dbReference type="SMART" id="SM00267">
    <property type="entry name" value="GGDEF"/>
    <property type="match status" value="1"/>
</dbReference>
<dbReference type="InterPro" id="IPR000014">
    <property type="entry name" value="PAS"/>
</dbReference>
<dbReference type="InterPro" id="IPR000160">
    <property type="entry name" value="GGDEF_dom"/>
</dbReference>
<dbReference type="InterPro" id="IPR043128">
    <property type="entry name" value="Rev_trsase/Diguanyl_cyclase"/>
</dbReference>
<keyword evidence="5" id="KW-1185">Reference proteome</keyword>
<evidence type="ECO:0000259" key="2">
    <source>
        <dbReference type="PROSITE" id="PS50883"/>
    </source>
</evidence>
<dbReference type="Gene3D" id="3.30.450.20">
    <property type="entry name" value="PAS domain"/>
    <property type="match status" value="1"/>
</dbReference>
<dbReference type="PROSITE" id="PS50887">
    <property type="entry name" value="GGDEF"/>
    <property type="match status" value="1"/>
</dbReference>
<keyword evidence="1" id="KW-0472">Membrane</keyword>
<gene>
    <name evidence="4" type="ORF">GCM10008018_41450</name>
</gene>
<dbReference type="InterPro" id="IPR001633">
    <property type="entry name" value="EAL_dom"/>
</dbReference>
<dbReference type="InterPro" id="IPR035965">
    <property type="entry name" value="PAS-like_dom_sf"/>
</dbReference>
<feature type="transmembrane region" description="Helical" evidence="1">
    <location>
        <begin position="179"/>
        <end position="199"/>
    </location>
</feature>
<dbReference type="Proteomes" id="UP000615455">
    <property type="component" value="Unassembled WGS sequence"/>
</dbReference>
<organism evidence="4 5">
    <name type="scientific">Paenibacillus marchantiophytorum</name>
    <dbReference type="NCBI Taxonomy" id="1619310"/>
    <lineage>
        <taxon>Bacteria</taxon>
        <taxon>Bacillati</taxon>
        <taxon>Bacillota</taxon>
        <taxon>Bacilli</taxon>
        <taxon>Bacillales</taxon>
        <taxon>Paenibacillaceae</taxon>
        <taxon>Paenibacillus</taxon>
    </lineage>
</organism>
<feature type="transmembrane region" description="Helical" evidence="1">
    <location>
        <begin position="141"/>
        <end position="167"/>
    </location>
</feature>
<dbReference type="InterPro" id="IPR035919">
    <property type="entry name" value="EAL_sf"/>
</dbReference>
<dbReference type="Gene3D" id="3.30.70.270">
    <property type="match status" value="1"/>
</dbReference>
<evidence type="ECO:0000256" key="1">
    <source>
        <dbReference type="SAM" id="Phobius"/>
    </source>
</evidence>
<dbReference type="PROSITE" id="PS50883">
    <property type="entry name" value="EAL"/>
    <property type="match status" value="1"/>
</dbReference>
<dbReference type="NCBIfam" id="TIGR00254">
    <property type="entry name" value="GGDEF"/>
    <property type="match status" value="1"/>
</dbReference>
<feature type="transmembrane region" description="Helical" evidence="1">
    <location>
        <begin position="99"/>
        <end position="121"/>
    </location>
</feature>
<reference evidence="5" key="1">
    <citation type="journal article" date="2019" name="Int. J. Syst. Evol. Microbiol.">
        <title>The Global Catalogue of Microorganisms (GCM) 10K type strain sequencing project: providing services to taxonomists for standard genome sequencing and annotation.</title>
        <authorList>
            <consortium name="The Broad Institute Genomics Platform"/>
            <consortium name="The Broad Institute Genome Sequencing Center for Infectious Disease"/>
            <person name="Wu L."/>
            <person name="Ma J."/>
        </authorList>
    </citation>
    <scope>NUCLEOTIDE SEQUENCE [LARGE SCALE GENOMIC DNA]</scope>
    <source>
        <strain evidence="5">CGMCC 1.15043</strain>
    </source>
</reference>
<dbReference type="Pfam" id="PF00563">
    <property type="entry name" value="EAL"/>
    <property type="match status" value="1"/>
</dbReference>
<dbReference type="Pfam" id="PF00990">
    <property type="entry name" value="GGDEF"/>
    <property type="match status" value="1"/>
</dbReference>
<feature type="transmembrane region" description="Helical" evidence="1">
    <location>
        <begin position="64"/>
        <end position="87"/>
    </location>
</feature>
<keyword evidence="1" id="KW-1133">Transmembrane helix</keyword>
<keyword evidence="1" id="KW-0812">Transmembrane</keyword>
<dbReference type="SUPFAM" id="SSF141868">
    <property type="entry name" value="EAL domain-like"/>
    <property type="match status" value="1"/>
</dbReference>
<dbReference type="InterPro" id="IPR029787">
    <property type="entry name" value="Nucleotide_cyclase"/>
</dbReference>
<sequence length="784" mass="89292">MLIVVISALLYAIPMLLLIRMALEVYRRNRYSSLNKIAAISFLVAIIPYIGNFLISWVPASYTYPIVLGLMDVPSFFLMCFMVHFALRLTGRFRKMSKISVFLLCYGSLVPSVVLLLPLSWFSVELIHRGPWEIDKWSRGLQFLTLGTSVYAMSICLMLLLVGFRYVKRYDLQLKRKQIRIMCIGYVMTYLWGVFFSVFDEAHDLLNTINYPDLAMLSMLWFGYFLRYAVMKYDFLPSINQKYQMLYDLSPVSIIVVNQEGIIVDLNPQAAQLLECLPNELMLEPIGKFVGEENTMSGGAYYQTLPVECSVITRSGKVKSVKTESHDMIWRGDPLHYVLLTEMKQDVAADDKVQYLVEHDAHTGLLNRGSFLYHLENYLVNDSFQAFAVILLDMDKFKQVDAALGYGAGDSLLKHMADLIQQTAPRSALISRIGEDEFALIVPAISNQQELESLAQSLLDVCNHVFHFDGKDLAVTASMGICLSPLHSKHAEDLMQYADMAMYEARSKGPGDFVIYEPSLRQVEQHRYLHSLGIKKGIDEEEFVLHYQPLIEMQTGHIIGAEALIRWVRPGIGFLPPDAFMLAAEDDGSILEIGYWVLNRVCEQLKGWEQEGLSPLPVSVNLSKRQFLDPHFLDRLEEVLERTKVRPAHLCLEIKEQTALLDVYLTCQIFENIQNYGVKLNIDDVGAGFPSVFLLHKLPFDAVKLDPTFLRDMLKSEMDQATIHRWIALSHSLGKRVIAKGVEEFEQWELLSQLGCDEIQGYFLSKPLDAGNIVRFMNQKLASV</sequence>
<dbReference type="CDD" id="cd00130">
    <property type="entry name" value="PAS"/>
    <property type="match status" value="1"/>
</dbReference>
<feature type="transmembrane region" description="Helical" evidence="1">
    <location>
        <begin position="6"/>
        <end position="26"/>
    </location>
</feature>
<dbReference type="PANTHER" id="PTHR33121:SF70">
    <property type="entry name" value="SIGNALING PROTEIN YKOW"/>
    <property type="match status" value="1"/>
</dbReference>